<keyword evidence="6" id="KW-1185">Reference proteome</keyword>
<dbReference type="RefSeq" id="XP_028463465.1">
    <property type="nucleotide sequence ID" value="XM_028610834.1"/>
</dbReference>
<dbReference type="GeneID" id="39579312"/>
<dbReference type="Proteomes" id="UP000272025">
    <property type="component" value="Unassembled WGS sequence"/>
</dbReference>
<evidence type="ECO:0000313" key="6">
    <source>
        <dbReference type="Proteomes" id="UP000272025"/>
    </source>
</evidence>
<keyword evidence="3" id="KW-0067">ATP-binding</keyword>
<reference evidence="5 6" key="1">
    <citation type="journal article" date="2018" name="Mol. Ecol.">
        <title>The obligate alkalophilic soda-lake fungus Sodiomyces alkalinus has shifted to a protein diet.</title>
        <authorList>
            <person name="Grum-Grzhimaylo A.A."/>
            <person name="Falkoski D.L."/>
            <person name="van den Heuvel J."/>
            <person name="Valero-Jimenez C.A."/>
            <person name="Min B."/>
            <person name="Choi I.G."/>
            <person name="Lipzen A."/>
            <person name="Daum C.G."/>
            <person name="Aanen D.K."/>
            <person name="Tsang A."/>
            <person name="Henrissat B."/>
            <person name="Bilanenko E.N."/>
            <person name="de Vries R.P."/>
            <person name="van Kan J.A.L."/>
            <person name="Grigoriev I.V."/>
            <person name="Debets A.J.M."/>
        </authorList>
    </citation>
    <scope>NUCLEOTIDE SEQUENCE [LARGE SCALE GENOMIC DNA]</scope>
    <source>
        <strain evidence="5 6">F11</strain>
    </source>
</reference>
<feature type="region of interest" description="Disordered" evidence="4">
    <location>
        <begin position="534"/>
        <end position="557"/>
    </location>
</feature>
<dbReference type="AlphaFoldDB" id="A0A3N2PMG8"/>
<protein>
    <submittedName>
        <fullName evidence="5">Lactation elevated protein</fullName>
    </submittedName>
</protein>
<evidence type="ECO:0000256" key="3">
    <source>
        <dbReference type="ARBA" id="ARBA00022840"/>
    </source>
</evidence>
<dbReference type="InterPro" id="IPR005654">
    <property type="entry name" value="ATPase_AFG1-like"/>
</dbReference>
<feature type="compositionally biased region" description="Polar residues" evidence="4">
    <location>
        <begin position="309"/>
        <end position="326"/>
    </location>
</feature>
<name>A0A3N2PMG8_SODAK</name>
<dbReference type="GO" id="GO:0005739">
    <property type="term" value="C:mitochondrion"/>
    <property type="evidence" value="ECO:0007669"/>
    <property type="project" value="TreeGrafter"/>
</dbReference>
<gene>
    <name evidence="5" type="ORF">SODALDRAFT_329025</name>
</gene>
<keyword evidence="2" id="KW-0547">Nucleotide-binding</keyword>
<dbReference type="PANTHER" id="PTHR12169">
    <property type="entry name" value="ATPASE N2B"/>
    <property type="match status" value="1"/>
</dbReference>
<dbReference type="Gene3D" id="3.40.50.300">
    <property type="entry name" value="P-loop containing nucleotide triphosphate hydrolases"/>
    <property type="match status" value="1"/>
</dbReference>
<evidence type="ECO:0000313" key="5">
    <source>
        <dbReference type="EMBL" id="ROT35659.1"/>
    </source>
</evidence>
<evidence type="ECO:0000256" key="4">
    <source>
        <dbReference type="SAM" id="MobiDB-lite"/>
    </source>
</evidence>
<feature type="region of interest" description="Disordered" evidence="4">
    <location>
        <begin position="307"/>
        <end position="326"/>
    </location>
</feature>
<dbReference type="Pfam" id="PF03969">
    <property type="entry name" value="AFG1_ATPase"/>
    <property type="match status" value="2"/>
</dbReference>
<dbReference type="OrthoDB" id="548867at2759"/>
<proteinExistence type="inferred from homology"/>
<organism evidence="5 6">
    <name type="scientific">Sodiomyces alkalinus (strain CBS 110278 / VKM F-3762 / F11)</name>
    <name type="common">Alkaliphilic filamentous fungus</name>
    <dbReference type="NCBI Taxonomy" id="1314773"/>
    <lineage>
        <taxon>Eukaryota</taxon>
        <taxon>Fungi</taxon>
        <taxon>Dikarya</taxon>
        <taxon>Ascomycota</taxon>
        <taxon>Pezizomycotina</taxon>
        <taxon>Sordariomycetes</taxon>
        <taxon>Hypocreomycetidae</taxon>
        <taxon>Glomerellales</taxon>
        <taxon>Plectosphaerellaceae</taxon>
        <taxon>Sodiomyces</taxon>
    </lineage>
</organism>
<dbReference type="InterPro" id="IPR027417">
    <property type="entry name" value="P-loop_NTPase"/>
</dbReference>
<evidence type="ECO:0000256" key="1">
    <source>
        <dbReference type="ARBA" id="ARBA00010322"/>
    </source>
</evidence>
<accession>A0A3N2PMG8</accession>
<dbReference type="SUPFAM" id="SSF52540">
    <property type="entry name" value="P-loop containing nucleoside triphosphate hydrolases"/>
    <property type="match status" value="1"/>
</dbReference>
<dbReference type="EMBL" id="ML119061">
    <property type="protein sequence ID" value="ROT35659.1"/>
    <property type="molecule type" value="Genomic_DNA"/>
</dbReference>
<dbReference type="PANTHER" id="PTHR12169:SF2">
    <property type="entry name" value="AFG1P"/>
    <property type="match status" value="1"/>
</dbReference>
<evidence type="ECO:0000256" key="2">
    <source>
        <dbReference type="ARBA" id="ARBA00022741"/>
    </source>
</evidence>
<dbReference type="GO" id="GO:0016887">
    <property type="term" value="F:ATP hydrolysis activity"/>
    <property type="evidence" value="ECO:0007669"/>
    <property type="project" value="InterPro"/>
</dbReference>
<dbReference type="GO" id="GO:0005524">
    <property type="term" value="F:ATP binding"/>
    <property type="evidence" value="ECO:0007669"/>
    <property type="project" value="UniProtKB-KW"/>
</dbReference>
<comment type="similarity">
    <text evidence="1">Belongs to the AFG1 ATPase family.</text>
</comment>
<sequence>MRRFSTSVTITDPLVKYRSLVATGVYSPDPAQHRLAKHLQDVYQRLKDYTPAREYRERLKEITDLATKAKSADQNSFLAVDTHPIWRNPLFRRLFTAPEGNHTLALTRVLTNHENALEIDSPKGLFLSGEVGTGKSMLIDLLSDGLPTHRKKRWHFNTFMLYTFSQLERFRRAHPEMTAEDGEYSLLWMAKNLVEESPILFLDEFQLPDRVASKIISHLFIAFFQLGGVLVASSNRIPEELQKAIGVEYTPPAAGGFTKNLFSGKKTLKRGELFGTSSDFSAFLEVLKARCDFWHMEDATDWRRVGGSVTPSSHETFSPGNSDDSHSVAVNINTTELEGVSRQIEEDSKVPEQTKRPANYYLPTDHEATWRQLWDIGASGEWSPETLIVYGRKIAIPYQRNGCVYWDFEKLVESSGPADYVTMASTYHTFIVDNVPVLTALKKNEARRFITFLDALYEAKCKLFVRAAREPDGLFFPEMRARPKKAQDGSAPVLDSDVLHSETIAEVYQDSAAPFRPNISLYDTASGTGRYDLDEDSEFGPENIHSTSAYSGARGGEDKKLDFSDTSAFTGEDERFAYKRAASRLWEMCGAKWHARTGKWWQPLPPEARHWERSPALTPLKVILDGVEKSGSDMFLGPSVTLEEPAGLQRLRIKSIEQLEREK</sequence>